<dbReference type="InterPro" id="IPR038765">
    <property type="entry name" value="Papain-like_cys_pep_sf"/>
</dbReference>
<dbReference type="EMBL" id="SXEU01000012">
    <property type="protein sequence ID" value="NFV18185.1"/>
    <property type="molecule type" value="Genomic_DNA"/>
</dbReference>
<comment type="caution">
    <text evidence="1">The sequence shown here is derived from an EMBL/GenBank/DDBJ whole genome shotgun (WGS) entry which is preliminary data.</text>
</comment>
<dbReference type="Gene3D" id="3.90.1720.10">
    <property type="entry name" value="endopeptidase domain like (from Nostoc punctiforme)"/>
    <property type="match status" value="1"/>
</dbReference>
<gene>
    <name evidence="1" type="ORF">FDG29_18865</name>
</gene>
<name>A0A6G4HXR4_CLOBO</name>
<dbReference type="SUPFAM" id="SSF54001">
    <property type="entry name" value="Cysteine proteinases"/>
    <property type="match status" value="1"/>
</dbReference>
<proteinExistence type="predicted"/>
<sequence>MNKKLIATILFTGTLFTATLSNIGFNSIVKAEETNLSPKEQIEQNKIIEQSKKDAEKIIENWDKIKVMPAKEYEQRKIEKEKALEDAGIEQPKERQKRSANTIYPQYVGQTGDILVTPESVSGYINGNGSLTGHAGMINLWHKYTTESFPDGGVQRRNNDWKTRYKKFICGEPKGVPVGPGLAAARYAESHQGFGYNWNFANKTTTDRFYCSQLVWRAWYNQGYDLDVNGGLVVSPSDIMASPKLNVFYKQG</sequence>
<evidence type="ECO:0000313" key="1">
    <source>
        <dbReference type="EMBL" id="NFV18185.1"/>
    </source>
</evidence>
<keyword evidence="1" id="KW-0378">Hydrolase</keyword>
<dbReference type="AlphaFoldDB" id="A0A6G4HXR4"/>
<reference evidence="1" key="1">
    <citation type="submission" date="2019-04" db="EMBL/GenBank/DDBJ databases">
        <title>Genome sequencing of Clostridium botulinum Groups I-IV and Clostridium butyricum.</title>
        <authorList>
            <person name="Brunt J."/>
            <person name="Van Vliet A.H.M."/>
            <person name="Stringer S.C."/>
            <person name="Carter A.T."/>
            <person name="Peck M.W."/>
        </authorList>
    </citation>
    <scope>NUCLEOTIDE SEQUENCE</scope>
    <source>
        <strain evidence="1">751/1</strain>
    </source>
</reference>
<organism evidence="1">
    <name type="scientific">Clostridium botulinum</name>
    <dbReference type="NCBI Taxonomy" id="1491"/>
    <lineage>
        <taxon>Bacteria</taxon>
        <taxon>Bacillati</taxon>
        <taxon>Bacillota</taxon>
        <taxon>Clostridia</taxon>
        <taxon>Eubacteriales</taxon>
        <taxon>Clostridiaceae</taxon>
        <taxon>Clostridium</taxon>
    </lineage>
</organism>
<dbReference type="RefSeq" id="WP_061312335.1">
    <property type="nucleotide sequence ID" value="NZ_JACBCU010000007.1"/>
</dbReference>
<protein>
    <submittedName>
        <fullName evidence="1">Hydrolase</fullName>
    </submittedName>
</protein>
<dbReference type="GO" id="GO:0016787">
    <property type="term" value="F:hydrolase activity"/>
    <property type="evidence" value="ECO:0007669"/>
    <property type="project" value="UniProtKB-KW"/>
</dbReference>
<accession>A0A6G4HXR4</accession>